<dbReference type="InterPro" id="IPR058841">
    <property type="entry name" value="HTH_76"/>
</dbReference>
<dbReference type="InterPro" id="IPR040554">
    <property type="entry name" value="KPWE_PEX14_dom"/>
</dbReference>
<dbReference type="Pfam" id="PF17733">
    <property type="entry name" value="KPWE_dom"/>
    <property type="match status" value="1"/>
</dbReference>
<feature type="region of interest" description="Disordered" evidence="1">
    <location>
        <begin position="89"/>
        <end position="138"/>
    </location>
</feature>
<dbReference type="HOGENOM" id="CLU_070882_2_1_1"/>
<feature type="compositionally biased region" description="Pro residues" evidence="1">
    <location>
        <begin position="125"/>
        <end position="135"/>
    </location>
</feature>
<reference evidence="5" key="1">
    <citation type="journal article" date="2014" name="Proc. Natl. Acad. Sci. U.S.A.">
        <title>Extensive sampling of basidiomycete genomes demonstrates inadequacy of the white-rot/brown-rot paradigm for wood decay fungi.</title>
        <authorList>
            <person name="Riley R."/>
            <person name="Salamov A.A."/>
            <person name="Brown D.W."/>
            <person name="Nagy L.G."/>
            <person name="Floudas D."/>
            <person name="Held B.W."/>
            <person name="Levasseur A."/>
            <person name="Lombard V."/>
            <person name="Morin E."/>
            <person name="Otillar R."/>
            <person name="Lindquist E.A."/>
            <person name="Sun H."/>
            <person name="LaButti K.M."/>
            <person name="Schmutz J."/>
            <person name="Jabbour D."/>
            <person name="Luo H."/>
            <person name="Baker S.E."/>
            <person name="Pisabarro A.G."/>
            <person name="Walton J.D."/>
            <person name="Blanchette R.A."/>
            <person name="Henrissat B."/>
            <person name="Martin F."/>
            <person name="Cullen D."/>
            <person name="Hibbett D.S."/>
            <person name="Grigoriev I.V."/>
        </authorList>
    </citation>
    <scope>NUCLEOTIDE SEQUENCE [LARGE SCALE GENOMIC DNA]</scope>
    <source>
        <strain evidence="5">MUCL 33604</strain>
    </source>
</reference>
<gene>
    <name evidence="4" type="ORF">JAAARDRAFT_161104</name>
</gene>
<feature type="region of interest" description="Disordered" evidence="1">
    <location>
        <begin position="152"/>
        <end position="190"/>
    </location>
</feature>
<evidence type="ECO:0000259" key="2">
    <source>
        <dbReference type="Pfam" id="PF17733"/>
    </source>
</evidence>
<sequence length="190" mass="20220">MSSSQTSTSDQPSSSGLDPRIALEAFRMYPFETDSQYQLGLSSIIAGGTLEGKTDEETAYILLNSRVFYFNRITGASITLDDATAAGQSVTASSLQPVTPSPQPPSSVSPSTTLVTSTPSGEPIAEPPTPQPASDPEPRVLSFSELKTLIEEGRTDEIPFNKTIPQGLNDASPSQSLTQVKKKPWELVEG</sequence>
<evidence type="ECO:0000313" key="5">
    <source>
        <dbReference type="Proteomes" id="UP000027265"/>
    </source>
</evidence>
<dbReference type="InParanoid" id="A0A067PJY9"/>
<dbReference type="Proteomes" id="UP000027265">
    <property type="component" value="Unassembled WGS sequence"/>
</dbReference>
<name>A0A067PJY9_9AGAM</name>
<organism evidence="4 5">
    <name type="scientific">Jaapia argillacea MUCL 33604</name>
    <dbReference type="NCBI Taxonomy" id="933084"/>
    <lineage>
        <taxon>Eukaryota</taxon>
        <taxon>Fungi</taxon>
        <taxon>Dikarya</taxon>
        <taxon>Basidiomycota</taxon>
        <taxon>Agaricomycotina</taxon>
        <taxon>Agaricomycetes</taxon>
        <taxon>Agaricomycetidae</taxon>
        <taxon>Jaapiales</taxon>
        <taxon>Jaapiaceae</taxon>
        <taxon>Jaapia</taxon>
    </lineage>
</organism>
<feature type="compositionally biased region" description="Low complexity" evidence="1">
    <location>
        <begin position="108"/>
        <end position="120"/>
    </location>
</feature>
<accession>A0A067PJY9</accession>
<proteinExistence type="predicted"/>
<protein>
    <submittedName>
        <fullName evidence="4">Uncharacterized protein</fullName>
    </submittedName>
</protein>
<feature type="compositionally biased region" description="Polar residues" evidence="1">
    <location>
        <begin position="163"/>
        <end position="179"/>
    </location>
</feature>
<evidence type="ECO:0000259" key="3">
    <source>
        <dbReference type="Pfam" id="PF25871"/>
    </source>
</evidence>
<dbReference type="AlphaFoldDB" id="A0A067PJY9"/>
<evidence type="ECO:0000256" key="1">
    <source>
        <dbReference type="SAM" id="MobiDB-lite"/>
    </source>
</evidence>
<keyword evidence="5" id="KW-1185">Reference proteome</keyword>
<dbReference type="OrthoDB" id="9936937at2759"/>
<evidence type="ECO:0000313" key="4">
    <source>
        <dbReference type="EMBL" id="KDQ54160.1"/>
    </source>
</evidence>
<dbReference type="Pfam" id="PF25871">
    <property type="entry name" value="HTH_76"/>
    <property type="match status" value="1"/>
</dbReference>
<feature type="domain" description="Peroxisomal membrane protein PEX14-like KPWE" evidence="2">
    <location>
        <begin position="138"/>
        <end position="186"/>
    </location>
</feature>
<dbReference type="STRING" id="933084.A0A067PJY9"/>
<dbReference type="EMBL" id="KL197730">
    <property type="protein sequence ID" value="KDQ54160.1"/>
    <property type="molecule type" value="Genomic_DNA"/>
</dbReference>
<feature type="domain" description="PEX14-like helix-turn-helix" evidence="3">
    <location>
        <begin position="23"/>
        <end position="85"/>
    </location>
</feature>